<evidence type="ECO:0000313" key="3">
    <source>
        <dbReference type="Proteomes" id="UP000053263"/>
    </source>
</evidence>
<dbReference type="EMBL" id="KN832721">
    <property type="protein sequence ID" value="KII82727.1"/>
    <property type="molecule type" value="Genomic_DNA"/>
</dbReference>
<protein>
    <submittedName>
        <fullName evidence="2">Uncharacterized protein</fullName>
    </submittedName>
</protein>
<evidence type="ECO:0000313" key="2">
    <source>
        <dbReference type="EMBL" id="KII82727.1"/>
    </source>
</evidence>
<feature type="compositionally biased region" description="Basic and acidic residues" evidence="1">
    <location>
        <begin position="44"/>
        <end position="55"/>
    </location>
</feature>
<accession>A0A0C9SPL2</accession>
<dbReference type="AlphaFoldDB" id="A0A0C9SPL2"/>
<organism evidence="2 3">
    <name type="scientific">Plicaturopsis crispa FD-325 SS-3</name>
    <dbReference type="NCBI Taxonomy" id="944288"/>
    <lineage>
        <taxon>Eukaryota</taxon>
        <taxon>Fungi</taxon>
        <taxon>Dikarya</taxon>
        <taxon>Basidiomycota</taxon>
        <taxon>Agaricomycotina</taxon>
        <taxon>Agaricomycetes</taxon>
        <taxon>Agaricomycetidae</taxon>
        <taxon>Amylocorticiales</taxon>
        <taxon>Amylocorticiaceae</taxon>
        <taxon>Plicatura</taxon>
        <taxon>Plicaturopsis crispa</taxon>
    </lineage>
</organism>
<dbReference type="Proteomes" id="UP000053263">
    <property type="component" value="Unassembled WGS sequence"/>
</dbReference>
<dbReference type="PANTHER" id="PTHR33096:SF1">
    <property type="entry name" value="CXC1-LIKE CYSTEINE CLUSTER ASSOCIATED WITH KDZ TRANSPOSASES DOMAIN-CONTAINING PROTEIN"/>
    <property type="match status" value="1"/>
</dbReference>
<dbReference type="HOGENOM" id="CLU_004552_3_0_1"/>
<feature type="region of interest" description="Disordered" evidence="1">
    <location>
        <begin position="40"/>
        <end position="60"/>
    </location>
</feature>
<dbReference type="Pfam" id="PF18758">
    <property type="entry name" value="KDZ"/>
    <property type="match status" value="1"/>
</dbReference>
<keyword evidence="3" id="KW-1185">Reference proteome</keyword>
<proteinExistence type="predicted"/>
<sequence length="140" mass="15632">RPSEYLRQRCPLCFGGKNCHDPSVVADVIACLDACFTQKRRKNKDGQRDPPRSHPDSVFMPEEDVEAMRAFVEATRGSSRTRPRPAETQEDVDGDRYEGNLRVPNSVLDECKDSFGAADEKCEAASTQFFIDTGLMGLLC</sequence>
<reference evidence="2 3" key="1">
    <citation type="submission" date="2014-06" db="EMBL/GenBank/DDBJ databases">
        <title>Evolutionary Origins and Diversification of the Mycorrhizal Mutualists.</title>
        <authorList>
            <consortium name="DOE Joint Genome Institute"/>
            <consortium name="Mycorrhizal Genomics Consortium"/>
            <person name="Kohler A."/>
            <person name="Kuo A."/>
            <person name="Nagy L.G."/>
            <person name="Floudas D."/>
            <person name="Copeland A."/>
            <person name="Barry K.W."/>
            <person name="Cichocki N."/>
            <person name="Veneault-Fourrey C."/>
            <person name="LaButti K."/>
            <person name="Lindquist E.A."/>
            <person name="Lipzen A."/>
            <person name="Lundell T."/>
            <person name="Morin E."/>
            <person name="Murat C."/>
            <person name="Riley R."/>
            <person name="Ohm R."/>
            <person name="Sun H."/>
            <person name="Tunlid A."/>
            <person name="Henrissat B."/>
            <person name="Grigoriev I.V."/>
            <person name="Hibbett D.S."/>
            <person name="Martin F."/>
        </authorList>
    </citation>
    <scope>NUCLEOTIDE SEQUENCE [LARGE SCALE GENOMIC DNA]</scope>
    <source>
        <strain evidence="2 3">FD-325 SS-3</strain>
    </source>
</reference>
<dbReference type="InterPro" id="IPR040521">
    <property type="entry name" value="KDZ"/>
</dbReference>
<gene>
    <name evidence="2" type="ORF">PLICRDRAFT_80450</name>
</gene>
<dbReference type="PANTHER" id="PTHR33096">
    <property type="entry name" value="CXC2 DOMAIN-CONTAINING PROTEIN"/>
    <property type="match status" value="1"/>
</dbReference>
<feature type="non-terminal residue" evidence="2">
    <location>
        <position position="140"/>
    </location>
</feature>
<evidence type="ECO:0000256" key="1">
    <source>
        <dbReference type="SAM" id="MobiDB-lite"/>
    </source>
</evidence>
<feature type="non-terminal residue" evidence="2">
    <location>
        <position position="1"/>
    </location>
</feature>
<name>A0A0C9SPL2_PLICR</name>
<feature type="region of interest" description="Disordered" evidence="1">
    <location>
        <begin position="72"/>
        <end position="101"/>
    </location>
</feature>
<dbReference type="OrthoDB" id="3259803at2759"/>